<evidence type="ECO:0000313" key="4">
    <source>
        <dbReference type="Proteomes" id="UP000694407"/>
    </source>
</evidence>
<feature type="transmembrane region" description="Helical" evidence="2">
    <location>
        <begin position="38"/>
        <end position="55"/>
    </location>
</feature>
<dbReference type="AlphaFoldDB" id="A0A8C5Z4F3"/>
<keyword evidence="2" id="KW-0472">Membrane</keyword>
<sequence length="109" mass="12301">RHCFTWTDTTNFAQLLLLLLLICFLSGSRWVLSYKIGFLIPSLAILSWILGFRPLPSLPILPSFLPLFPQRGVSGAPSVKLQHAELQLSPTQSQNPRWSKTNVIPWTNS</sequence>
<dbReference type="Proteomes" id="UP000694407">
    <property type="component" value="Unplaced"/>
</dbReference>
<organism evidence="3 4">
    <name type="scientific">Marmota marmota marmota</name>
    <name type="common">Alpine marmot</name>
    <dbReference type="NCBI Taxonomy" id="9994"/>
    <lineage>
        <taxon>Eukaryota</taxon>
        <taxon>Metazoa</taxon>
        <taxon>Chordata</taxon>
        <taxon>Craniata</taxon>
        <taxon>Vertebrata</taxon>
        <taxon>Euteleostomi</taxon>
        <taxon>Mammalia</taxon>
        <taxon>Eutheria</taxon>
        <taxon>Euarchontoglires</taxon>
        <taxon>Glires</taxon>
        <taxon>Rodentia</taxon>
        <taxon>Sciuromorpha</taxon>
        <taxon>Sciuridae</taxon>
        <taxon>Xerinae</taxon>
        <taxon>Marmotini</taxon>
        <taxon>Marmota</taxon>
    </lineage>
</organism>
<reference evidence="3" key="2">
    <citation type="submission" date="2025-09" db="UniProtKB">
        <authorList>
            <consortium name="Ensembl"/>
        </authorList>
    </citation>
    <scope>IDENTIFICATION</scope>
</reference>
<keyword evidence="2" id="KW-0812">Transmembrane</keyword>
<name>A0A8C5Z4F3_MARMA</name>
<reference evidence="3" key="1">
    <citation type="submission" date="2025-08" db="UniProtKB">
        <authorList>
            <consortium name="Ensembl"/>
        </authorList>
    </citation>
    <scope>IDENTIFICATION</scope>
</reference>
<evidence type="ECO:0000256" key="1">
    <source>
        <dbReference type="SAM" id="MobiDB-lite"/>
    </source>
</evidence>
<dbReference type="Ensembl" id="ENSMMMT00000009465.1">
    <property type="protein sequence ID" value="ENSMMMP00000008297.1"/>
    <property type="gene ID" value="ENSMMMG00000007430.1"/>
</dbReference>
<keyword evidence="4" id="KW-1185">Reference proteome</keyword>
<evidence type="ECO:0000256" key="2">
    <source>
        <dbReference type="SAM" id="Phobius"/>
    </source>
</evidence>
<accession>A0A8C5Z4F3</accession>
<proteinExistence type="predicted"/>
<feature type="region of interest" description="Disordered" evidence="1">
    <location>
        <begin position="88"/>
        <end position="109"/>
    </location>
</feature>
<keyword evidence="2" id="KW-1133">Transmembrane helix</keyword>
<feature type="transmembrane region" description="Helical" evidence="2">
    <location>
        <begin position="12"/>
        <end position="32"/>
    </location>
</feature>
<evidence type="ECO:0000313" key="3">
    <source>
        <dbReference type="Ensembl" id="ENSMMMP00000008297.1"/>
    </source>
</evidence>
<protein>
    <submittedName>
        <fullName evidence="3">Uncharacterized protein</fullName>
    </submittedName>
</protein>